<keyword evidence="12 17" id="KW-0456">Lyase</keyword>
<gene>
    <name evidence="18" type="primary">nnrE</name>
    <name evidence="17" type="synonym">nnrD</name>
    <name evidence="22" type="ORF">BA062_05205</name>
</gene>
<evidence type="ECO:0000256" key="13">
    <source>
        <dbReference type="ARBA" id="ARBA00023268"/>
    </source>
</evidence>
<comment type="function">
    <text evidence="17">Catalyzes the dehydration of the S-form of NAD(P)HX at the expense of ADP, which is converted to AMP. Together with NAD(P)HX epimerase, which catalyzes the epimerization of the S- and R-forms, the enzyme allows the repair of both epimers of NAD(P)HX, a damaged form of NAD(P)H that is a result of enzymatic or heat-dependent hydration.</text>
</comment>
<evidence type="ECO:0000256" key="3">
    <source>
        <dbReference type="ARBA" id="ARBA00006001"/>
    </source>
</evidence>
<comment type="catalytic activity">
    <reaction evidence="1 18 19">
        <text>(6R)-NADHX = (6S)-NADHX</text>
        <dbReference type="Rhea" id="RHEA:32215"/>
        <dbReference type="ChEBI" id="CHEBI:64074"/>
        <dbReference type="ChEBI" id="CHEBI:64075"/>
        <dbReference type="EC" id="5.1.99.6"/>
    </reaction>
</comment>
<dbReference type="PANTHER" id="PTHR12592:SF0">
    <property type="entry name" value="ATP-DEPENDENT (S)-NAD(P)H-HYDRATE DEHYDRATASE"/>
    <property type="match status" value="1"/>
</dbReference>
<feature type="binding site" evidence="18">
    <location>
        <position position="63"/>
    </location>
    <ligand>
        <name>K(+)</name>
        <dbReference type="ChEBI" id="CHEBI:29103"/>
    </ligand>
</feature>
<comment type="similarity">
    <text evidence="3 19">In the N-terminal section; belongs to the NnrE/AIBP family.</text>
</comment>
<feature type="binding site" evidence="18">
    <location>
        <position position="154"/>
    </location>
    <ligand>
        <name>(6S)-NADPHX</name>
        <dbReference type="ChEBI" id="CHEBI:64076"/>
    </ligand>
</feature>
<dbReference type="GO" id="GO:0110051">
    <property type="term" value="P:metabolite repair"/>
    <property type="evidence" value="ECO:0007669"/>
    <property type="project" value="TreeGrafter"/>
</dbReference>
<dbReference type="GO" id="GO:0046496">
    <property type="term" value="P:nicotinamide nucleotide metabolic process"/>
    <property type="evidence" value="ECO:0007669"/>
    <property type="project" value="UniProtKB-UniRule"/>
</dbReference>
<keyword evidence="13" id="KW-0511">Multifunctional enzyme</keyword>
<feature type="binding site" evidence="17">
    <location>
        <position position="304"/>
    </location>
    <ligand>
        <name>(6S)-NADPHX</name>
        <dbReference type="ChEBI" id="CHEBI:64076"/>
    </ligand>
</feature>
<dbReference type="HAMAP" id="MF_01966">
    <property type="entry name" value="NADHX_epimerase"/>
    <property type="match status" value="1"/>
</dbReference>
<keyword evidence="9 18" id="KW-0630">Potassium</keyword>
<sequence length="481" mass="48789">MRGIWTTDHVRQAEDRLLAVTPEGALMRRAAHGVAVHAARMLAEHAGSVSGRRVVLLVGAGNNGGDALWAGAFLRKRGVGVAAVLLKPEKAHPQGLAALCRAGGRVVPLADGPQWIENADLVVDGIVGISAKGPLRPDAAELVERVTAPVLAVDLPSGVEPDTGAVDGAAVAATATVTFGALKPVHVLNPERCGEVVFVDIGLGDELGEPDLRRLDAADVAAAWPMPGPSDNKYSQGVTGVAAGSAAYPGAAVLAAAAAVRATSGMVRYAGHAADVVRWHWPEVVATGSIFDAGRVQAWVVGPGIGTGSAGRDVLVHALGQGVPVCADADAITIIAERPEVLDARDPDTPLLLTPHDGEFERLTGKAPGPDRVAAVREAARRFDAVVLLKGHSTLVADPAGRVLVNKARGSWLATAGSGDVLSGLTGALLASGLEPWLAAGVAADIHARAGELAARGVPASASGVLAAIPDAVRQARSLAP</sequence>
<evidence type="ECO:0000256" key="7">
    <source>
        <dbReference type="ARBA" id="ARBA00022840"/>
    </source>
</evidence>
<dbReference type="SUPFAM" id="SSF53613">
    <property type="entry name" value="Ribokinase-like"/>
    <property type="match status" value="1"/>
</dbReference>
<comment type="catalytic activity">
    <reaction evidence="2 18 19">
        <text>(6R)-NADPHX = (6S)-NADPHX</text>
        <dbReference type="Rhea" id="RHEA:32227"/>
        <dbReference type="ChEBI" id="CHEBI:64076"/>
        <dbReference type="ChEBI" id="CHEBI:64077"/>
        <dbReference type="EC" id="5.1.99.6"/>
    </reaction>
</comment>
<dbReference type="NCBIfam" id="TIGR00196">
    <property type="entry name" value="yjeF_cterm"/>
    <property type="match status" value="1"/>
</dbReference>
<feature type="binding site" evidence="17">
    <location>
        <position position="251"/>
    </location>
    <ligand>
        <name>(6S)-NADPHX</name>
        <dbReference type="ChEBI" id="CHEBI:64076"/>
    </ligand>
</feature>
<evidence type="ECO:0000256" key="2">
    <source>
        <dbReference type="ARBA" id="ARBA00000909"/>
    </source>
</evidence>
<dbReference type="PIRSF" id="PIRSF017184">
    <property type="entry name" value="Nnr"/>
    <property type="match status" value="1"/>
</dbReference>
<comment type="caution">
    <text evidence="18">Lacks conserved residue(s) required for the propagation of feature annotation.</text>
</comment>
<comment type="cofactor">
    <cofactor evidence="18 19">
        <name>K(+)</name>
        <dbReference type="ChEBI" id="CHEBI:29103"/>
    </cofactor>
    <text evidence="18 19">Binds 1 potassium ion per subunit.</text>
</comment>
<evidence type="ECO:0000256" key="8">
    <source>
        <dbReference type="ARBA" id="ARBA00022857"/>
    </source>
</evidence>
<evidence type="ECO:0000256" key="14">
    <source>
        <dbReference type="ARBA" id="ARBA00025153"/>
    </source>
</evidence>
<evidence type="ECO:0000259" key="21">
    <source>
        <dbReference type="PROSITE" id="PS51385"/>
    </source>
</evidence>
<dbReference type="GO" id="GO:0052856">
    <property type="term" value="F:NAD(P)HX epimerase activity"/>
    <property type="evidence" value="ECO:0007669"/>
    <property type="project" value="UniProtKB-UniRule"/>
</dbReference>
<evidence type="ECO:0000313" key="23">
    <source>
        <dbReference type="Proteomes" id="UP000247892"/>
    </source>
</evidence>
<dbReference type="GO" id="GO:0046872">
    <property type="term" value="F:metal ion binding"/>
    <property type="evidence" value="ECO:0007669"/>
    <property type="project" value="UniProtKB-UniRule"/>
</dbReference>
<comment type="similarity">
    <text evidence="17">Belongs to the NnrD/CARKD family.</text>
</comment>
<evidence type="ECO:0000256" key="9">
    <source>
        <dbReference type="ARBA" id="ARBA00022958"/>
    </source>
</evidence>
<evidence type="ECO:0000256" key="1">
    <source>
        <dbReference type="ARBA" id="ARBA00000013"/>
    </source>
</evidence>
<keyword evidence="10 17" id="KW-0520">NAD</keyword>
<evidence type="ECO:0000256" key="16">
    <source>
        <dbReference type="ARBA" id="ARBA00049209"/>
    </source>
</evidence>
<dbReference type="InterPro" id="IPR029056">
    <property type="entry name" value="Ribokinase-like"/>
</dbReference>
<feature type="domain" description="YjeF C-terminal" evidence="20">
    <location>
        <begin position="216"/>
        <end position="476"/>
    </location>
</feature>
<evidence type="ECO:0000256" key="15">
    <source>
        <dbReference type="ARBA" id="ARBA00048238"/>
    </source>
</evidence>
<evidence type="ECO:0000256" key="6">
    <source>
        <dbReference type="ARBA" id="ARBA00022741"/>
    </source>
</evidence>
<dbReference type="Proteomes" id="UP000247892">
    <property type="component" value="Unassembled WGS sequence"/>
</dbReference>
<evidence type="ECO:0000256" key="4">
    <source>
        <dbReference type="ARBA" id="ARBA00009524"/>
    </source>
</evidence>
<comment type="similarity">
    <text evidence="18">Belongs to the NnrE/AIBP family.</text>
</comment>
<feature type="binding site" evidence="17">
    <location>
        <begin position="390"/>
        <end position="394"/>
    </location>
    <ligand>
        <name>AMP</name>
        <dbReference type="ChEBI" id="CHEBI:456215"/>
    </ligand>
</feature>
<dbReference type="Pfam" id="PF01256">
    <property type="entry name" value="Carb_kinase"/>
    <property type="match status" value="1"/>
</dbReference>
<feature type="binding site" evidence="18">
    <location>
        <position position="124"/>
    </location>
    <ligand>
        <name>K(+)</name>
        <dbReference type="ChEBI" id="CHEBI:29103"/>
    </ligand>
</feature>
<dbReference type="AlphaFoldDB" id="A0A318MFV5"/>
<dbReference type="EC" id="5.1.99.6" evidence="19"/>
<dbReference type="Pfam" id="PF03853">
    <property type="entry name" value="YjeF_N"/>
    <property type="match status" value="1"/>
</dbReference>
<dbReference type="PROSITE" id="PS51385">
    <property type="entry name" value="YJEF_N"/>
    <property type="match status" value="1"/>
</dbReference>
<feature type="binding site" evidence="17">
    <location>
        <position position="420"/>
    </location>
    <ligand>
        <name>(6S)-NADPHX</name>
        <dbReference type="ChEBI" id="CHEBI:64076"/>
    </ligand>
</feature>
<evidence type="ECO:0000259" key="20">
    <source>
        <dbReference type="PROSITE" id="PS51383"/>
    </source>
</evidence>
<comment type="function">
    <text evidence="18">Catalyzes the epimerization of the S- and R-forms of NAD(P)HX, a damaged form of NAD(P)H that is a result of enzymatic or heat-dependent hydration. This is a prerequisite for the S-specific NAD(P)H-hydrate dehydratase to allow the repair of both epimers of NAD(P)HX.</text>
</comment>
<dbReference type="GO" id="GO:0005524">
    <property type="term" value="F:ATP binding"/>
    <property type="evidence" value="ECO:0007669"/>
    <property type="project" value="UniProtKB-UniRule"/>
</dbReference>
<name>A0A318MFV5_9PSEU</name>
<evidence type="ECO:0000313" key="22">
    <source>
        <dbReference type="EMBL" id="PXY38000.1"/>
    </source>
</evidence>
<dbReference type="HAMAP" id="MF_01965">
    <property type="entry name" value="NADHX_dehydratase"/>
    <property type="match status" value="1"/>
</dbReference>
<dbReference type="OrthoDB" id="9806925at2"/>
<keyword evidence="7 17" id="KW-0067">ATP-binding</keyword>
<feature type="binding site" evidence="18">
    <location>
        <begin position="62"/>
        <end position="66"/>
    </location>
    <ligand>
        <name>(6S)-NADPHX</name>
        <dbReference type="ChEBI" id="CHEBI:64076"/>
    </ligand>
</feature>
<dbReference type="InterPro" id="IPR000631">
    <property type="entry name" value="CARKD"/>
</dbReference>
<dbReference type="GO" id="GO:0052855">
    <property type="term" value="F:ADP-dependent NAD(P)H-hydrate dehydratase activity"/>
    <property type="evidence" value="ECO:0007669"/>
    <property type="project" value="UniProtKB-UniRule"/>
</dbReference>
<evidence type="ECO:0000256" key="5">
    <source>
        <dbReference type="ARBA" id="ARBA00022723"/>
    </source>
</evidence>
<comment type="function">
    <text evidence="14 19">Bifunctional enzyme that catalyzes the epimerization of the S- and R-forms of NAD(P)HX and the dehydration of the S-form of NAD(P)HX at the expense of ADP, which is converted to AMP. This allows the repair of both epimers of NAD(P)HX, a damaged form of NAD(P)H that is a result of enzymatic or heat-dependent hydration.</text>
</comment>
<keyword evidence="5 18" id="KW-0479">Metal-binding</keyword>
<feature type="binding site" evidence="17">
    <location>
        <position position="356"/>
    </location>
    <ligand>
        <name>(6S)-NADPHX</name>
        <dbReference type="ChEBI" id="CHEBI:64076"/>
    </ligand>
</feature>
<feature type="binding site" evidence="18">
    <location>
        <position position="157"/>
    </location>
    <ligand>
        <name>K(+)</name>
        <dbReference type="ChEBI" id="CHEBI:29103"/>
    </ligand>
</feature>
<feature type="binding site" evidence="17">
    <location>
        <position position="419"/>
    </location>
    <ligand>
        <name>AMP</name>
        <dbReference type="ChEBI" id="CHEBI:456215"/>
    </ligand>
</feature>
<evidence type="ECO:0000256" key="12">
    <source>
        <dbReference type="ARBA" id="ARBA00023239"/>
    </source>
</evidence>
<comment type="caution">
    <text evidence="22">The sequence shown here is derived from an EMBL/GenBank/DDBJ whole genome shotgun (WGS) entry which is preliminary data.</text>
</comment>
<accession>A0A318MFV5</accession>
<feature type="binding site" evidence="18">
    <location>
        <begin position="128"/>
        <end position="134"/>
    </location>
    <ligand>
        <name>(6S)-NADPHX</name>
        <dbReference type="ChEBI" id="CHEBI:64076"/>
    </ligand>
</feature>
<keyword evidence="11 18" id="KW-0413">Isomerase</keyword>
<keyword evidence="23" id="KW-1185">Reference proteome</keyword>
<comment type="cofactor">
    <cofactor evidence="17">
        <name>Mg(2+)</name>
        <dbReference type="ChEBI" id="CHEBI:18420"/>
    </cofactor>
</comment>
<dbReference type="NCBIfam" id="TIGR00197">
    <property type="entry name" value="yjeF_nterm"/>
    <property type="match status" value="1"/>
</dbReference>
<keyword evidence="6 17" id="KW-0547">Nucleotide-binding</keyword>
<dbReference type="CDD" id="cd01171">
    <property type="entry name" value="YXKO-related"/>
    <property type="match status" value="1"/>
</dbReference>
<evidence type="ECO:0000256" key="18">
    <source>
        <dbReference type="HAMAP-Rule" id="MF_01966"/>
    </source>
</evidence>
<proteinExistence type="inferred from homology"/>
<evidence type="ECO:0000256" key="10">
    <source>
        <dbReference type="ARBA" id="ARBA00023027"/>
    </source>
</evidence>
<dbReference type="InterPro" id="IPR036652">
    <property type="entry name" value="YjeF_N_dom_sf"/>
</dbReference>
<keyword evidence="8 17" id="KW-0521">NADP</keyword>
<dbReference type="EMBL" id="MASU01000002">
    <property type="protein sequence ID" value="PXY38000.1"/>
    <property type="molecule type" value="Genomic_DNA"/>
</dbReference>
<evidence type="ECO:0000256" key="19">
    <source>
        <dbReference type="PIRNR" id="PIRNR017184"/>
    </source>
</evidence>
<dbReference type="InterPro" id="IPR030677">
    <property type="entry name" value="Nnr"/>
</dbReference>
<reference evidence="22 23" key="1">
    <citation type="submission" date="2016-07" db="EMBL/GenBank/DDBJ databases">
        <title>Draft genome sequence of Prauserella sp. YIM 121212, isolated from alkaline soil.</title>
        <authorList>
            <person name="Ruckert C."/>
            <person name="Albersmeier A."/>
            <person name="Jiang C.-L."/>
            <person name="Jiang Y."/>
            <person name="Kalinowski J."/>
            <person name="Schneider O."/>
            <person name="Winkler A."/>
            <person name="Zotchev S.B."/>
        </authorList>
    </citation>
    <scope>NUCLEOTIDE SEQUENCE [LARGE SCALE GENOMIC DNA]</scope>
    <source>
        <strain evidence="22 23">YIM 121212</strain>
    </source>
</reference>
<protein>
    <recommendedName>
        <fullName evidence="19">Bifunctional NAD(P)H-hydrate repair enzyme</fullName>
    </recommendedName>
    <alternativeName>
        <fullName evidence="19">Nicotinamide nucleotide repair protein</fullName>
    </alternativeName>
    <domain>
        <recommendedName>
            <fullName evidence="19">ADP-dependent (S)-NAD(P)H-hydrate dehydratase</fullName>
            <ecNumber evidence="19">4.2.1.136</ecNumber>
        </recommendedName>
        <alternativeName>
            <fullName evidence="19">ADP-dependent NAD(P)HX dehydratase</fullName>
        </alternativeName>
    </domain>
    <domain>
        <recommendedName>
            <fullName evidence="19">NAD(P)H-hydrate epimerase</fullName>
            <ecNumber evidence="19">5.1.99.6</ecNumber>
        </recommendedName>
    </domain>
</protein>
<dbReference type="SUPFAM" id="SSF64153">
    <property type="entry name" value="YjeF N-terminal domain-like"/>
    <property type="match status" value="1"/>
</dbReference>
<dbReference type="PANTHER" id="PTHR12592">
    <property type="entry name" value="ATP-DEPENDENT (S)-NAD(P)H-HYDRATE DEHYDRATASE FAMILY MEMBER"/>
    <property type="match status" value="1"/>
</dbReference>
<comment type="catalytic activity">
    <reaction evidence="15 17 19">
        <text>(6S)-NADHX + ADP = AMP + phosphate + NADH + H(+)</text>
        <dbReference type="Rhea" id="RHEA:32223"/>
        <dbReference type="ChEBI" id="CHEBI:15378"/>
        <dbReference type="ChEBI" id="CHEBI:43474"/>
        <dbReference type="ChEBI" id="CHEBI:57945"/>
        <dbReference type="ChEBI" id="CHEBI:64074"/>
        <dbReference type="ChEBI" id="CHEBI:456215"/>
        <dbReference type="ChEBI" id="CHEBI:456216"/>
        <dbReference type="EC" id="4.2.1.136"/>
    </reaction>
</comment>
<dbReference type="RefSeq" id="WP_110334866.1">
    <property type="nucleotide sequence ID" value="NZ_MASU01000002.1"/>
</dbReference>
<comment type="catalytic activity">
    <reaction evidence="16 17 19">
        <text>(6S)-NADPHX + ADP = AMP + phosphate + NADPH + H(+)</text>
        <dbReference type="Rhea" id="RHEA:32235"/>
        <dbReference type="ChEBI" id="CHEBI:15378"/>
        <dbReference type="ChEBI" id="CHEBI:43474"/>
        <dbReference type="ChEBI" id="CHEBI:57783"/>
        <dbReference type="ChEBI" id="CHEBI:64076"/>
        <dbReference type="ChEBI" id="CHEBI:456215"/>
        <dbReference type="ChEBI" id="CHEBI:456216"/>
        <dbReference type="EC" id="4.2.1.136"/>
    </reaction>
</comment>
<dbReference type="EC" id="4.2.1.136" evidence="19"/>
<comment type="similarity">
    <text evidence="4 19">In the C-terminal section; belongs to the NnrD/CARKD family.</text>
</comment>
<comment type="subunit">
    <text evidence="17">Homotetramer.</text>
</comment>
<evidence type="ECO:0000256" key="11">
    <source>
        <dbReference type="ARBA" id="ARBA00023235"/>
    </source>
</evidence>
<dbReference type="PROSITE" id="PS51383">
    <property type="entry name" value="YJEF_C_3"/>
    <property type="match status" value="1"/>
</dbReference>
<dbReference type="Gene3D" id="3.40.1190.20">
    <property type="match status" value="1"/>
</dbReference>
<dbReference type="Gene3D" id="3.40.50.10260">
    <property type="entry name" value="YjeF N-terminal domain"/>
    <property type="match status" value="1"/>
</dbReference>
<dbReference type="InterPro" id="IPR004443">
    <property type="entry name" value="YjeF_N_dom"/>
</dbReference>
<evidence type="ECO:0000256" key="17">
    <source>
        <dbReference type="HAMAP-Rule" id="MF_01965"/>
    </source>
</evidence>
<organism evidence="22 23">
    <name type="scientific">Prauserella flavalba</name>
    <dbReference type="NCBI Taxonomy" id="1477506"/>
    <lineage>
        <taxon>Bacteria</taxon>
        <taxon>Bacillati</taxon>
        <taxon>Actinomycetota</taxon>
        <taxon>Actinomycetes</taxon>
        <taxon>Pseudonocardiales</taxon>
        <taxon>Pseudonocardiaceae</taxon>
        <taxon>Prauserella</taxon>
    </lineage>
</organism>
<feature type="domain" description="YjeF N-terminal" evidence="21">
    <location>
        <begin position="10"/>
        <end position="209"/>
    </location>
</feature>